<evidence type="ECO:0000256" key="1">
    <source>
        <dbReference type="SAM" id="Phobius"/>
    </source>
</evidence>
<feature type="non-terminal residue" evidence="2">
    <location>
        <position position="1"/>
    </location>
</feature>
<feature type="transmembrane region" description="Helical" evidence="1">
    <location>
        <begin position="47"/>
        <end position="67"/>
    </location>
</feature>
<evidence type="ECO:0000313" key="2">
    <source>
        <dbReference type="EMBL" id="OCK74178.1"/>
    </source>
</evidence>
<dbReference type="AlphaFoldDB" id="A0A8E2J9F1"/>
<sequence>ANLLNFKEYVYPPLIKYPNITTLEINKVIRRATLNKALKNNSITNSILYKTLNIFLLSLYKLFNIYLHYSYYSIYFKNIIIVVL</sequence>
<keyword evidence="1" id="KW-0812">Transmembrane</keyword>
<reference evidence="2 3" key="1">
    <citation type="journal article" date="2016" name="Nat. Commun.">
        <title>Ectomycorrhizal ecology is imprinted in the genome of the dominant symbiotic fungus Cenococcum geophilum.</title>
        <authorList>
            <consortium name="DOE Joint Genome Institute"/>
            <person name="Peter M."/>
            <person name="Kohler A."/>
            <person name="Ohm R.A."/>
            <person name="Kuo A."/>
            <person name="Krutzmann J."/>
            <person name="Morin E."/>
            <person name="Arend M."/>
            <person name="Barry K.W."/>
            <person name="Binder M."/>
            <person name="Choi C."/>
            <person name="Clum A."/>
            <person name="Copeland A."/>
            <person name="Grisel N."/>
            <person name="Haridas S."/>
            <person name="Kipfer T."/>
            <person name="LaButti K."/>
            <person name="Lindquist E."/>
            <person name="Lipzen A."/>
            <person name="Maire R."/>
            <person name="Meier B."/>
            <person name="Mihaltcheva S."/>
            <person name="Molinier V."/>
            <person name="Murat C."/>
            <person name="Poggeler S."/>
            <person name="Quandt C.A."/>
            <person name="Sperisen C."/>
            <person name="Tritt A."/>
            <person name="Tisserant E."/>
            <person name="Crous P.W."/>
            <person name="Henrissat B."/>
            <person name="Nehls U."/>
            <person name="Egli S."/>
            <person name="Spatafora J.W."/>
            <person name="Grigoriev I.V."/>
            <person name="Martin F.M."/>
        </authorList>
    </citation>
    <scope>NUCLEOTIDE SEQUENCE [LARGE SCALE GENOMIC DNA]</scope>
    <source>
        <strain evidence="2 3">CBS 459.81</strain>
    </source>
</reference>
<evidence type="ECO:0000313" key="3">
    <source>
        <dbReference type="Proteomes" id="UP000250266"/>
    </source>
</evidence>
<keyword evidence="1" id="KW-0472">Membrane</keyword>
<accession>A0A8E2J9F1</accession>
<gene>
    <name evidence="2" type="ORF">K432DRAFT_311246</name>
</gene>
<proteinExistence type="predicted"/>
<keyword evidence="3" id="KW-1185">Reference proteome</keyword>
<protein>
    <submittedName>
        <fullName evidence="2">Uncharacterized protein</fullName>
    </submittedName>
</protein>
<dbReference type="Proteomes" id="UP000250266">
    <property type="component" value="Unassembled WGS sequence"/>
</dbReference>
<keyword evidence="1" id="KW-1133">Transmembrane helix</keyword>
<dbReference type="EMBL" id="KV745539">
    <property type="protein sequence ID" value="OCK74178.1"/>
    <property type="molecule type" value="Genomic_DNA"/>
</dbReference>
<name>A0A8E2J9F1_9PEZI</name>
<organism evidence="2 3">
    <name type="scientific">Lepidopterella palustris CBS 459.81</name>
    <dbReference type="NCBI Taxonomy" id="1314670"/>
    <lineage>
        <taxon>Eukaryota</taxon>
        <taxon>Fungi</taxon>
        <taxon>Dikarya</taxon>
        <taxon>Ascomycota</taxon>
        <taxon>Pezizomycotina</taxon>
        <taxon>Dothideomycetes</taxon>
        <taxon>Pleosporomycetidae</taxon>
        <taxon>Mytilinidiales</taxon>
        <taxon>Argynnaceae</taxon>
        <taxon>Lepidopterella</taxon>
    </lineage>
</organism>